<keyword evidence="2" id="KW-1185">Reference proteome</keyword>
<dbReference type="EMBL" id="CP038018">
    <property type="protein sequence ID" value="QED92300.1"/>
    <property type="molecule type" value="Genomic_DNA"/>
</dbReference>
<proteinExistence type="predicted"/>
<protein>
    <submittedName>
        <fullName evidence="1">Uncharacterized protein</fullName>
    </submittedName>
</protein>
<name>A0AAX1F8B0_9NEIS</name>
<accession>A0AAX1F8B0</accession>
<dbReference type="Proteomes" id="UP000326695">
    <property type="component" value="Chromosome"/>
</dbReference>
<organism evidence="1 2">
    <name type="scientific">Eikenella exigua</name>
    <dbReference type="NCBI Taxonomy" id="2528037"/>
    <lineage>
        <taxon>Bacteria</taxon>
        <taxon>Pseudomonadati</taxon>
        <taxon>Pseudomonadota</taxon>
        <taxon>Betaproteobacteria</taxon>
        <taxon>Neisseriales</taxon>
        <taxon>Neisseriaceae</taxon>
        <taxon>Eikenella</taxon>
    </lineage>
</organism>
<dbReference type="AlphaFoldDB" id="A0AAX1F8B0"/>
<evidence type="ECO:0000313" key="2">
    <source>
        <dbReference type="Proteomes" id="UP000326695"/>
    </source>
</evidence>
<sequence length="66" mass="7566">MDTCPCCPPTGPVLNFRCPECCAEQIRRCRPNRKLQEKMLHQLTAMSGAPTREEILEKVRKQHGID</sequence>
<dbReference type="KEGG" id="eex:EZJ17_06540"/>
<gene>
    <name evidence="1" type="ORF">EZJ17_06540</name>
</gene>
<evidence type="ECO:0000313" key="1">
    <source>
        <dbReference type="EMBL" id="QED92300.1"/>
    </source>
</evidence>
<dbReference type="RefSeq" id="WP_067438169.1">
    <property type="nucleotide sequence ID" value="NZ_CP038018.1"/>
</dbReference>
<reference evidence="2" key="1">
    <citation type="journal article" date="2019" name="J. Anim. Genet.">
        <title>Description and whole genome sequencing of Eikenella exigua sp. nov., isolated from brain abscess and blood.</title>
        <authorList>
            <person name="Stormo K.A."/>
            <person name="Nygaard R.M."/>
            <person name="Bruvold T.S."/>
            <person name="Dimmen G."/>
            <person name="Lindemann P.C."/>
            <person name="Jordal S."/>
            <person name="Kommedal O."/>
        </authorList>
    </citation>
    <scope>NUCLEOTIDE SEQUENCE [LARGE SCALE GENOMIC DNA]</scope>
    <source>
        <strain evidence="2">PXX</strain>
    </source>
</reference>